<dbReference type="InterPro" id="IPR004352">
    <property type="entry name" value="GH114_TIM-barrel"/>
</dbReference>
<comment type="caution">
    <text evidence="4">The sequence shown here is derived from an EMBL/GenBank/DDBJ whole genome shotgun (WGS) entry which is preliminary data.</text>
</comment>
<dbReference type="InterPro" id="IPR017853">
    <property type="entry name" value="GH"/>
</dbReference>
<dbReference type="SUPFAM" id="SSF51445">
    <property type="entry name" value="(Trans)glycosidases"/>
    <property type="match status" value="1"/>
</dbReference>
<dbReference type="OrthoDB" id="505502at2"/>
<feature type="signal peptide" evidence="2">
    <location>
        <begin position="1"/>
        <end position="19"/>
    </location>
</feature>
<dbReference type="Proteomes" id="UP000237968">
    <property type="component" value="Unassembled WGS sequence"/>
</dbReference>
<keyword evidence="2" id="KW-0732">Signal</keyword>
<evidence type="ECO:0000259" key="3">
    <source>
        <dbReference type="Pfam" id="PF03537"/>
    </source>
</evidence>
<dbReference type="InterPro" id="IPR013785">
    <property type="entry name" value="Aldolase_TIM"/>
</dbReference>
<evidence type="ECO:0000256" key="1">
    <source>
        <dbReference type="SAM" id="MobiDB-lite"/>
    </source>
</evidence>
<reference evidence="4 5" key="1">
    <citation type="submission" date="2018-03" db="EMBL/GenBank/DDBJ databases">
        <title>Draft Genome Sequences of the Obligatory Marine Myxobacteria Enhygromyxa salina SWB005.</title>
        <authorList>
            <person name="Poehlein A."/>
            <person name="Moghaddam J.A."/>
            <person name="Harms H."/>
            <person name="Alanjari M."/>
            <person name="Koenig G.M."/>
            <person name="Daniel R."/>
            <person name="Schaeberle T.F."/>
        </authorList>
    </citation>
    <scope>NUCLEOTIDE SEQUENCE [LARGE SCALE GENOMIC DNA]</scope>
    <source>
        <strain evidence="4 5">SWB005</strain>
    </source>
</reference>
<feature type="compositionally biased region" description="Acidic residues" evidence="1">
    <location>
        <begin position="34"/>
        <end position="96"/>
    </location>
</feature>
<evidence type="ECO:0000313" key="4">
    <source>
        <dbReference type="EMBL" id="PRP99983.1"/>
    </source>
</evidence>
<dbReference type="PANTHER" id="PTHR35273:SF2">
    <property type="entry name" value="ALPHA-GALACTOSIDASE"/>
    <property type="match status" value="1"/>
</dbReference>
<dbReference type="RefSeq" id="WP_106392235.1">
    <property type="nucleotide sequence ID" value="NZ_PVNK01000138.1"/>
</dbReference>
<feature type="compositionally biased region" description="Low complexity" evidence="1">
    <location>
        <begin position="21"/>
        <end position="33"/>
    </location>
</feature>
<keyword evidence="5" id="KW-1185">Reference proteome</keyword>
<evidence type="ECO:0000256" key="2">
    <source>
        <dbReference type="SAM" id="SignalP"/>
    </source>
</evidence>
<feature type="domain" description="Glycoside-hydrolase family GH114 TIM-barrel" evidence="3">
    <location>
        <begin position="109"/>
        <end position="333"/>
    </location>
</feature>
<name>A0A2S9Y4F7_9BACT</name>
<feature type="chain" id="PRO_5015629173" description="Glycoside-hydrolase family GH114 TIM-barrel domain-containing protein" evidence="2">
    <location>
        <begin position="20"/>
        <end position="338"/>
    </location>
</feature>
<dbReference type="PANTHER" id="PTHR35273">
    <property type="entry name" value="ALPHA-1,4 POLYGALACTOSAMINIDASE, PUTATIVE (AFU_ORTHOLOGUE AFUA_3G07890)-RELATED"/>
    <property type="match status" value="1"/>
</dbReference>
<feature type="region of interest" description="Disordered" evidence="1">
    <location>
        <begin position="21"/>
        <end position="108"/>
    </location>
</feature>
<protein>
    <recommendedName>
        <fullName evidence="3">Glycoside-hydrolase family GH114 TIM-barrel domain-containing protein</fullName>
    </recommendedName>
</protein>
<dbReference type="PROSITE" id="PS51257">
    <property type="entry name" value="PROKAR_LIPOPROTEIN"/>
    <property type="match status" value="1"/>
</dbReference>
<proteinExistence type="predicted"/>
<dbReference type="Gene3D" id="3.20.20.70">
    <property type="entry name" value="Aldolase class I"/>
    <property type="match status" value="1"/>
</dbReference>
<evidence type="ECO:0000313" key="5">
    <source>
        <dbReference type="Proteomes" id="UP000237968"/>
    </source>
</evidence>
<dbReference type="AlphaFoldDB" id="A0A2S9Y4F7"/>
<organism evidence="4 5">
    <name type="scientific">Enhygromyxa salina</name>
    <dbReference type="NCBI Taxonomy" id="215803"/>
    <lineage>
        <taxon>Bacteria</taxon>
        <taxon>Pseudomonadati</taxon>
        <taxon>Myxococcota</taxon>
        <taxon>Polyangia</taxon>
        <taxon>Nannocystales</taxon>
        <taxon>Nannocystaceae</taxon>
        <taxon>Enhygromyxa</taxon>
    </lineage>
</organism>
<dbReference type="EMBL" id="PVNK01000138">
    <property type="protein sequence ID" value="PRP99983.1"/>
    <property type="molecule type" value="Genomic_DNA"/>
</dbReference>
<dbReference type="Pfam" id="PF03537">
    <property type="entry name" value="Glyco_hydro_114"/>
    <property type="match status" value="1"/>
</dbReference>
<sequence length="338" mass="35168">MSVRALVTLSLAFASLSLAGCTEDGAGEGADQAGDGDGDTTGDEDSGGDGDGDSGDGDGDGDSGDGDGDGDGDSGDGDGDGDSGDGDGDGDGDSGDGDCATWCPTPGTSWQWQLSGNLDTTFDVEVYDIDLFDTPPATIASLHDDGRAVICYFSAGSHEDWRPDADQFPPAAIGDPLDGWPGERWLDIRDAEVRALMQARLDLAQSAGCDAVEPDNVDGWTNPTGFDLSADDQLDYNAFLAAEAHARGLSIGLKNDLDQVDALVDQFDWALNEECIAYDECELLQPFLDAGKAVFHVEYVDDPADGPAAADTVCGQVPAGFSTLIKLWDLDAWRLECA</sequence>
<gene>
    <name evidence="4" type="ORF">ENSA5_27980</name>
</gene>
<accession>A0A2S9Y4F7</accession>